<evidence type="ECO:0000256" key="1">
    <source>
        <dbReference type="ARBA" id="ARBA00004196"/>
    </source>
</evidence>
<keyword evidence="3 7" id="KW-0479">Metal-binding</keyword>
<dbReference type="RefSeq" id="WP_123420906.1">
    <property type="nucleotide sequence ID" value="NZ_JBLXEP010000004.1"/>
</dbReference>
<evidence type="ECO:0000256" key="2">
    <source>
        <dbReference type="ARBA" id="ARBA00022617"/>
    </source>
</evidence>
<comment type="caution">
    <text evidence="9">The sequence shown here is derived from an EMBL/GenBank/DDBJ whole genome shotgun (WGS) entry which is preliminary data.</text>
</comment>
<keyword evidence="4" id="KW-0732">Signal</keyword>
<evidence type="ECO:0000313" key="10">
    <source>
        <dbReference type="Proteomes" id="UP000268033"/>
    </source>
</evidence>
<name>A0A3N1PQ61_9GAMM</name>
<feature type="domain" description="Cytochrome c" evidence="8">
    <location>
        <begin position="37"/>
        <end position="198"/>
    </location>
</feature>
<evidence type="ECO:0000313" key="9">
    <source>
        <dbReference type="EMBL" id="ROQ30128.1"/>
    </source>
</evidence>
<dbReference type="Proteomes" id="UP000268033">
    <property type="component" value="Unassembled WGS sequence"/>
</dbReference>
<keyword evidence="10" id="KW-1185">Reference proteome</keyword>
<sequence length="399" mass="43581">MRWGWLLVLVCTAAVAEPSLQALQRQAIAERKAQVLAMQALGEKLFFDPSLSGSKAISCSSCHQPALAFSSPVALMPGGATLQRLGNRAVPSLGYTQNIPAFTEHFFENDGNDSIDNGATGGLTWDGRVDRAKDQVLIPLFADNEMAAGNNQSLAAAIKAAPYWPTFKALFEPARLANDEDIVRRATDSLAAYLHSPLFYPYSSKFDAVEAGKAQFSAEEKRGFALFNAPDKGNCASCHFSSRDASGSPPKFSDYGMIALGLPRNNAISENQNPAFYDMGLCGPYRQDLADKPQYCGLFRTPSLRNVALRKHFFHNGVITTLHDAIEFYATRDTNPGRWYPKGPGGHVQKFNDLPKKYWGNINMDPPFGGKPGDQPALTEQDIQDIEAFLGTLTDGYQP</sequence>
<dbReference type="AlphaFoldDB" id="A0A3N1PQ61"/>
<dbReference type="GO" id="GO:0020037">
    <property type="term" value="F:heme binding"/>
    <property type="evidence" value="ECO:0007669"/>
    <property type="project" value="InterPro"/>
</dbReference>
<proteinExistence type="predicted"/>
<dbReference type="GO" id="GO:0009055">
    <property type="term" value="F:electron transfer activity"/>
    <property type="evidence" value="ECO:0007669"/>
    <property type="project" value="InterPro"/>
</dbReference>
<dbReference type="PROSITE" id="PS51007">
    <property type="entry name" value="CYTC"/>
    <property type="match status" value="2"/>
</dbReference>
<reference evidence="9 10" key="1">
    <citation type="submission" date="2018-11" db="EMBL/GenBank/DDBJ databases">
        <title>Genomic Encyclopedia of Type Strains, Phase IV (KMG-IV): sequencing the most valuable type-strain genomes for metagenomic binning, comparative biology and taxonomic classification.</title>
        <authorList>
            <person name="Goeker M."/>
        </authorList>
    </citation>
    <scope>NUCLEOTIDE SEQUENCE [LARGE SCALE GENOMIC DNA]</scope>
    <source>
        <strain evidence="9 10">DSM 21945</strain>
    </source>
</reference>
<dbReference type="InterPro" id="IPR051395">
    <property type="entry name" value="Cytochrome_c_Peroxidase/MauG"/>
</dbReference>
<evidence type="ECO:0000256" key="7">
    <source>
        <dbReference type="PROSITE-ProRule" id="PRU00433"/>
    </source>
</evidence>
<accession>A0A3N1PQ61</accession>
<dbReference type="EMBL" id="RJUL01000002">
    <property type="protein sequence ID" value="ROQ30128.1"/>
    <property type="molecule type" value="Genomic_DNA"/>
</dbReference>
<dbReference type="STRING" id="584787.GCA_001247655_00461"/>
<gene>
    <name evidence="9" type="ORF">EDC28_102521</name>
</gene>
<dbReference type="Gene3D" id="1.10.760.10">
    <property type="entry name" value="Cytochrome c-like domain"/>
    <property type="match status" value="2"/>
</dbReference>
<evidence type="ECO:0000256" key="6">
    <source>
        <dbReference type="ARBA" id="ARBA00023004"/>
    </source>
</evidence>
<evidence type="ECO:0000256" key="3">
    <source>
        <dbReference type="ARBA" id="ARBA00022723"/>
    </source>
</evidence>
<organism evidence="9 10">
    <name type="scientific">Gallaecimonas pentaromativorans</name>
    <dbReference type="NCBI Taxonomy" id="584787"/>
    <lineage>
        <taxon>Bacteria</taxon>
        <taxon>Pseudomonadati</taxon>
        <taxon>Pseudomonadota</taxon>
        <taxon>Gammaproteobacteria</taxon>
        <taxon>Enterobacterales</taxon>
        <taxon>Gallaecimonadaceae</taxon>
        <taxon>Gallaecimonas</taxon>
    </lineage>
</organism>
<dbReference type="PANTHER" id="PTHR30600">
    <property type="entry name" value="CYTOCHROME C PEROXIDASE-RELATED"/>
    <property type="match status" value="1"/>
</dbReference>
<dbReference type="InterPro" id="IPR009056">
    <property type="entry name" value="Cyt_c-like_dom"/>
</dbReference>
<dbReference type="InterPro" id="IPR036909">
    <property type="entry name" value="Cyt_c-like_dom_sf"/>
</dbReference>
<dbReference type="GO" id="GO:0030313">
    <property type="term" value="C:cell envelope"/>
    <property type="evidence" value="ECO:0007669"/>
    <property type="project" value="UniProtKB-SubCell"/>
</dbReference>
<keyword evidence="9" id="KW-0575">Peroxidase</keyword>
<dbReference type="Pfam" id="PF03150">
    <property type="entry name" value="CCP_MauG"/>
    <property type="match status" value="1"/>
</dbReference>
<feature type="domain" description="Cytochrome c" evidence="8">
    <location>
        <begin position="218"/>
        <end position="394"/>
    </location>
</feature>
<dbReference type="PANTHER" id="PTHR30600:SF10">
    <property type="entry name" value="BLL6722 PROTEIN"/>
    <property type="match status" value="1"/>
</dbReference>
<evidence type="ECO:0000256" key="4">
    <source>
        <dbReference type="ARBA" id="ARBA00022729"/>
    </source>
</evidence>
<evidence type="ECO:0000259" key="8">
    <source>
        <dbReference type="PROSITE" id="PS51007"/>
    </source>
</evidence>
<comment type="subcellular location">
    <subcellularLocation>
        <location evidence="1">Cell envelope</location>
    </subcellularLocation>
</comment>
<protein>
    <submittedName>
        <fullName evidence="9">Cytochrome c peroxidase</fullName>
    </submittedName>
</protein>
<dbReference type="GO" id="GO:0046872">
    <property type="term" value="F:metal ion binding"/>
    <property type="evidence" value="ECO:0007669"/>
    <property type="project" value="UniProtKB-KW"/>
</dbReference>
<evidence type="ECO:0000256" key="5">
    <source>
        <dbReference type="ARBA" id="ARBA00023002"/>
    </source>
</evidence>
<dbReference type="InterPro" id="IPR004852">
    <property type="entry name" value="Di-haem_cyt_c_peroxidsae"/>
</dbReference>
<keyword evidence="2 7" id="KW-0349">Heme</keyword>
<dbReference type="GO" id="GO:0004130">
    <property type="term" value="F:cytochrome-c peroxidase activity"/>
    <property type="evidence" value="ECO:0007669"/>
    <property type="project" value="TreeGrafter"/>
</dbReference>
<keyword evidence="6 7" id="KW-0408">Iron</keyword>
<keyword evidence="5" id="KW-0560">Oxidoreductase</keyword>
<dbReference type="SUPFAM" id="SSF46626">
    <property type="entry name" value="Cytochrome c"/>
    <property type="match status" value="2"/>
</dbReference>